<keyword evidence="2" id="KW-0677">Repeat</keyword>
<dbReference type="GO" id="GO:0030864">
    <property type="term" value="C:cortical actin cytoskeleton"/>
    <property type="evidence" value="ECO:0007669"/>
    <property type="project" value="TreeGrafter"/>
</dbReference>
<dbReference type="Gene3D" id="2.130.10.10">
    <property type="entry name" value="YVTN repeat-like/Quinoprotein amine dehydrogenase"/>
    <property type="match status" value="2"/>
</dbReference>
<keyword evidence="1 5" id="KW-0853">WD repeat</keyword>
<proteinExistence type="inferred from homology"/>
<feature type="repeat" description="WD" evidence="5">
    <location>
        <begin position="188"/>
        <end position="229"/>
    </location>
</feature>
<dbReference type="PROSITE" id="PS50082">
    <property type="entry name" value="WD_REPEATS_2"/>
    <property type="match status" value="6"/>
</dbReference>
<dbReference type="PANTHER" id="PTHR19856:SF0">
    <property type="entry name" value="WD REPEAT-CONTAINING PROTEIN 1"/>
    <property type="match status" value="1"/>
</dbReference>
<dbReference type="SMART" id="SM00320">
    <property type="entry name" value="WD40"/>
    <property type="match status" value="11"/>
</dbReference>
<comment type="similarity">
    <text evidence="3">Belongs to the WD repeat AIP1 family.</text>
</comment>
<evidence type="ECO:0000256" key="5">
    <source>
        <dbReference type="PROSITE-ProRule" id="PRU00221"/>
    </source>
</evidence>
<dbReference type="InterPro" id="IPR019775">
    <property type="entry name" value="WD40_repeat_CS"/>
</dbReference>
<evidence type="ECO:0000256" key="1">
    <source>
        <dbReference type="ARBA" id="ARBA00022574"/>
    </source>
</evidence>
<dbReference type="AlphaFoldDB" id="A0A183C976"/>
<dbReference type="PROSITE" id="PS00678">
    <property type="entry name" value="WD_REPEATS_1"/>
    <property type="match status" value="2"/>
</dbReference>
<feature type="repeat" description="WD" evidence="5">
    <location>
        <begin position="238"/>
        <end position="279"/>
    </location>
</feature>
<dbReference type="GO" id="GO:0051015">
    <property type="term" value="F:actin filament binding"/>
    <property type="evidence" value="ECO:0007669"/>
    <property type="project" value="TreeGrafter"/>
</dbReference>
<dbReference type="PROSITE" id="PS50294">
    <property type="entry name" value="WD_REPEATS_REGION"/>
    <property type="match status" value="3"/>
</dbReference>
<dbReference type="GO" id="GO:0030834">
    <property type="term" value="P:regulation of actin filament depolymerization"/>
    <property type="evidence" value="ECO:0007669"/>
    <property type="project" value="UniProtKB-ARBA"/>
</dbReference>
<organism evidence="6 7">
    <name type="scientific">Globodera pallida</name>
    <name type="common">Potato cyst nematode worm</name>
    <name type="synonym">Heterodera pallida</name>
    <dbReference type="NCBI Taxonomy" id="36090"/>
    <lineage>
        <taxon>Eukaryota</taxon>
        <taxon>Metazoa</taxon>
        <taxon>Ecdysozoa</taxon>
        <taxon>Nematoda</taxon>
        <taxon>Chromadorea</taxon>
        <taxon>Rhabditida</taxon>
        <taxon>Tylenchina</taxon>
        <taxon>Tylenchomorpha</taxon>
        <taxon>Tylenchoidea</taxon>
        <taxon>Heteroderidae</taxon>
        <taxon>Heteroderinae</taxon>
        <taxon>Globodera</taxon>
    </lineage>
</organism>
<dbReference type="GO" id="GO:0030042">
    <property type="term" value="P:actin filament depolymerization"/>
    <property type="evidence" value="ECO:0007669"/>
    <property type="project" value="TreeGrafter"/>
</dbReference>
<name>A0A183C976_GLOPA</name>
<dbReference type="SUPFAM" id="SSF50978">
    <property type="entry name" value="WD40 repeat-like"/>
    <property type="match status" value="2"/>
</dbReference>
<keyword evidence="6" id="KW-1185">Reference proteome</keyword>
<dbReference type="PRINTS" id="PR00320">
    <property type="entry name" value="GPROTEINBRPT"/>
</dbReference>
<dbReference type="GO" id="GO:0030833">
    <property type="term" value="P:regulation of actin filament polymerization"/>
    <property type="evidence" value="ECO:0007669"/>
    <property type="project" value="UniProtKB-ARBA"/>
</dbReference>
<evidence type="ECO:0000313" key="7">
    <source>
        <dbReference type="WBParaSite" id="GPLIN_000942400"/>
    </source>
</evidence>
<dbReference type="InterPro" id="IPR015943">
    <property type="entry name" value="WD40/YVTN_repeat-like_dom_sf"/>
</dbReference>
<evidence type="ECO:0000256" key="3">
    <source>
        <dbReference type="ARBA" id="ARBA00038366"/>
    </source>
</evidence>
<dbReference type="FunFam" id="2.130.10.10:FF:000167">
    <property type="entry name" value="Actin-interacting protein 1"/>
    <property type="match status" value="1"/>
</dbReference>
<dbReference type="InterPro" id="IPR001680">
    <property type="entry name" value="WD40_rpt"/>
</dbReference>
<feature type="repeat" description="WD" evidence="5">
    <location>
        <begin position="57"/>
        <end position="98"/>
    </location>
</feature>
<sequence length="618" mass="67378">MADEEFKKESTYASLPRTVRGMPLVLSSSPDGTKFLYCNGNSVFIRDEDNISDCDVYTEHATLTTVAKYSPSGFYIASGDQSGKIRFWDTTQSTHILKSEYALLSGAIRDISWSEDGKRVAVVGEGHERFGHVFLFDTGTSNGNLSGQSRPMNSVDFRPTRPYRLVSGSEDNTVAIFEGPPFKFKTIFHEHSRFVQSVRYNKDGSLFAAGGMDGKVILFNGQEGEKVGELVDESCKGTVAHGGGVFALNWNPDGKKLVTASGDKTVKVWDVPGRQLIATVPFGSNIEDQQLAVVWLKHWIVSVSLSGFINYICPETLKISRVIRGHNKSITALALSDDRRMAFTADFEGHITRWNLTDGSSERMGSQIHKSQVSGLSLTTEGLLISIGWDDSVAFTENALSASVENAQSISHRLTSQPRGVASIGPNGEKVAVACHRSVVIFFDKKQSSAIDTKYEGTSVALHPNGTLLAVGGTDGRVHLYNLASSGALEEKKVLQHAGAITSVNFSPNGKHLVATDIARKVVPYSVDDDFKVASEKEWSFHTARINCSAWSINGRYIATGSLDTNIMVWDLQQSGEHPLVIRGAHSMSAINGVAWLSDSRLLSVGQDSNVKQWTLKL</sequence>
<feature type="repeat" description="WD" evidence="5">
    <location>
        <begin position="458"/>
        <end position="491"/>
    </location>
</feature>
<evidence type="ECO:0000256" key="2">
    <source>
        <dbReference type="ARBA" id="ARBA00022737"/>
    </source>
</evidence>
<accession>A0A183C976</accession>
<evidence type="ECO:0000313" key="6">
    <source>
        <dbReference type="Proteomes" id="UP000050741"/>
    </source>
</evidence>
<feature type="repeat" description="WD" evidence="5">
    <location>
        <begin position="323"/>
        <end position="364"/>
    </location>
</feature>
<dbReference type="InterPro" id="IPR036322">
    <property type="entry name" value="WD40_repeat_dom_sf"/>
</dbReference>
<feature type="repeat" description="WD" evidence="5">
    <location>
        <begin position="539"/>
        <end position="573"/>
    </location>
</feature>
<dbReference type="GO" id="GO:0040011">
    <property type="term" value="P:locomotion"/>
    <property type="evidence" value="ECO:0007669"/>
    <property type="project" value="TreeGrafter"/>
</dbReference>
<dbReference type="GO" id="GO:0045214">
    <property type="term" value="P:sarcomere organization"/>
    <property type="evidence" value="ECO:0007669"/>
    <property type="project" value="TreeGrafter"/>
</dbReference>
<dbReference type="InterPro" id="IPR020472">
    <property type="entry name" value="WD40_PAC1"/>
</dbReference>
<reference evidence="7" key="2">
    <citation type="submission" date="2016-06" db="UniProtKB">
        <authorList>
            <consortium name="WormBaseParasite"/>
        </authorList>
    </citation>
    <scope>IDENTIFICATION</scope>
</reference>
<dbReference type="FunFam" id="2.130.10.10:FF:000102">
    <property type="entry name" value="Actin-interacting protein 1"/>
    <property type="match status" value="1"/>
</dbReference>
<protein>
    <recommendedName>
        <fullName evidence="4">Actin-interacting protein 1</fullName>
    </recommendedName>
</protein>
<dbReference type="Pfam" id="PF00400">
    <property type="entry name" value="WD40"/>
    <property type="match status" value="9"/>
</dbReference>
<dbReference type="PANTHER" id="PTHR19856">
    <property type="entry name" value="WD-REPEATCONTAINING PROTEIN WDR1"/>
    <property type="match status" value="1"/>
</dbReference>
<dbReference type="Proteomes" id="UP000050741">
    <property type="component" value="Unassembled WGS sequence"/>
</dbReference>
<reference evidence="6" key="1">
    <citation type="submission" date="2014-05" db="EMBL/GenBank/DDBJ databases">
        <title>The genome and life-stage specific transcriptomes of Globodera pallida elucidate key aspects of plant parasitism by a cyst nematode.</title>
        <authorList>
            <person name="Cotton J.A."/>
            <person name="Lilley C.J."/>
            <person name="Jones L.M."/>
            <person name="Kikuchi T."/>
            <person name="Reid A.J."/>
            <person name="Thorpe P."/>
            <person name="Tsai I.J."/>
            <person name="Beasley H."/>
            <person name="Blok V."/>
            <person name="Cock P.J.A."/>
            <person name="Van den Akker S.E."/>
            <person name="Holroyd N."/>
            <person name="Hunt M."/>
            <person name="Mantelin S."/>
            <person name="Naghra H."/>
            <person name="Pain A."/>
            <person name="Palomares-Rius J.E."/>
            <person name="Zarowiecki M."/>
            <person name="Berriman M."/>
            <person name="Jones J.T."/>
            <person name="Urwin P.E."/>
        </authorList>
    </citation>
    <scope>NUCLEOTIDE SEQUENCE [LARGE SCALE GENOMIC DNA]</scope>
    <source>
        <strain evidence="6">Lindley</strain>
    </source>
</reference>
<dbReference type="WBParaSite" id="GPLIN_000942400">
    <property type="protein sequence ID" value="GPLIN_000942400"/>
    <property type="gene ID" value="GPLIN_000942400"/>
</dbReference>
<evidence type="ECO:0000256" key="4">
    <source>
        <dbReference type="ARBA" id="ARBA00067845"/>
    </source>
</evidence>
<dbReference type="CDD" id="cd00200">
    <property type="entry name" value="WD40"/>
    <property type="match status" value="1"/>
</dbReference>